<evidence type="ECO:0000259" key="2">
    <source>
        <dbReference type="Pfam" id="PF21056"/>
    </source>
</evidence>
<dbReference type="AlphaFoldDB" id="G7YTG6"/>
<feature type="non-terminal residue" evidence="3">
    <location>
        <position position="481"/>
    </location>
</feature>
<dbReference type="Pfam" id="PF21056">
    <property type="entry name" value="ZSWIM1-3_RNaseH-like"/>
    <property type="match status" value="1"/>
</dbReference>
<organism evidence="3 4">
    <name type="scientific">Clonorchis sinensis</name>
    <name type="common">Chinese liver fluke</name>
    <dbReference type="NCBI Taxonomy" id="79923"/>
    <lineage>
        <taxon>Eukaryota</taxon>
        <taxon>Metazoa</taxon>
        <taxon>Spiralia</taxon>
        <taxon>Lophotrochozoa</taxon>
        <taxon>Platyhelminthes</taxon>
        <taxon>Trematoda</taxon>
        <taxon>Digenea</taxon>
        <taxon>Opisthorchiida</taxon>
        <taxon>Opisthorchiata</taxon>
        <taxon>Opisthorchiidae</taxon>
        <taxon>Clonorchis</taxon>
    </lineage>
</organism>
<accession>G7YTG6</accession>
<evidence type="ECO:0000313" key="4">
    <source>
        <dbReference type="Proteomes" id="UP000008909"/>
    </source>
</evidence>
<feature type="compositionally biased region" description="Basic and acidic residues" evidence="1">
    <location>
        <begin position="81"/>
        <end position="98"/>
    </location>
</feature>
<name>G7YTG6_CLOSI</name>
<dbReference type="Proteomes" id="UP000008909">
    <property type="component" value="Unassembled WGS sequence"/>
</dbReference>
<feature type="region of interest" description="Disordered" evidence="1">
    <location>
        <begin position="75"/>
        <end position="98"/>
    </location>
</feature>
<sequence length="481" mass="55313">MSEVVAGGELPKGSYEEVVIFRRTRGATVDHTEKERIGPAQRDLKPQCITKRCRSGIREDNRDWQSRILQFQLTSDNELSPDDRRSPSSKSVDGDKEHAAKPANILVQRYEDIIGQTLTVFRHLRQWPDKQFRQAPTMRFTAIFEQCGWEVIRTMNSVALGMMYAVIKLRGRRGFQHAKHRLSSAVMYTEAKDHLAVTSYSLGHNHKLSRFLYDRLPVNHRQTKDELGTCRALLKYGTSLCEVRQLVTDGFGRLLTTRDMYDYRRKCRPALVNRYRLYTFLITDGMGIGRPVMYAFVEIEQFAPMRKLFGLFKEMMGEDHPVRTFIMDKLVAQMRAARVVFGCDVMPFAIFMSEKLSGSTYVSFNIHVFLVKDTLQTAGKYSAAWLTWTTPCNSHRLDEEGANDYGTLHVQTGSSVTPRTKPYQFTVFSSFSSSSPLLKVWKISELCEFIGTVFRLLFSLEQDRHSFAGCCDILAVAWRFQ</sequence>
<protein>
    <recommendedName>
        <fullName evidence="2">ZSWIM1/3 RNaseH-like domain-containing protein</fullName>
    </recommendedName>
</protein>
<evidence type="ECO:0000256" key="1">
    <source>
        <dbReference type="SAM" id="MobiDB-lite"/>
    </source>
</evidence>
<reference key="2">
    <citation type="submission" date="2011-10" db="EMBL/GenBank/DDBJ databases">
        <title>The genome and transcriptome sequence of Clonorchis sinensis provide insights into the carcinogenic liver fluke.</title>
        <authorList>
            <person name="Wang X."/>
            <person name="Huang Y."/>
            <person name="Chen W."/>
            <person name="Liu H."/>
            <person name="Guo L."/>
            <person name="Chen Y."/>
            <person name="Luo F."/>
            <person name="Zhou W."/>
            <person name="Sun J."/>
            <person name="Mao Q."/>
            <person name="Liang P."/>
            <person name="Zhou C."/>
            <person name="Tian Y."/>
            <person name="Men J."/>
            <person name="Lv X."/>
            <person name="Huang L."/>
            <person name="Zhou J."/>
            <person name="Hu Y."/>
            <person name="Li R."/>
            <person name="Zhang F."/>
            <person name="Lei H."/>
            <person name="Li X."/>
            <person name="Hu X."/>
            <person name="Liang C."/>
            <person name="Xu J."/>
            <person name="Wu Z."/>
            <person name="Yu X."/>
        </authorList>
    </citation>
    <scope>NUCLEOTIDE SEQUENCE</scope>
    <source>
        <strain>Henan</strain>
    </source>
</reference>
<dbReference type="EMBL" id="DF144195">
    <property type="protein sequence ID" value="GAA56246.1"/>
    <property type="molecule type" value="Genomic_DNA"/>
</dbReference>
<reference evidence="3" key="1">
    <citation type="journal article" date="2011" name="Genome Biol.">
        <title>The draft genome of the carcinogenic human liver fluke Clonorchis sinensis.</title>
        <authorList>
            <person name="Wang X."/>
            <person name="Chen W."/>
            <person name="Huang Y."/>
            <person name="Sun J."/>
            <person name="Men J."/>
            <person name="Liu H."/>
            <person name="Luo F."/>
            <person name="Guo L."/>
            <person name="Lv X."/>
            <person name="Deng C."/>
            <person name="Zhou C."/>
            <person name="Fan Y."/>
            <person name="Li X."/>
            <person name="Huang L."/>
            <person name="Hu Y."/>
            <person name="Liang C."/>
            <person name="Hu X."/>
            <person name="Xu J."/>
            <person name="Yu X."/>
        </authorList>
    </citation>
    <scope>NUCLEOTIDE SEQUENCE [LARGE SCALE GENOMIC DNA]</scope>
    <source>
        <strain evidence="3">Henan</strain>
    </source>
</reference>
<proteinExistence type="predicted"/>
<keyword evidence="4" id="KW-1185">Reference proteome</keyword>
<dbReference type="InterPro" id="IPR048324">
    <property type="entry name" value="ZSWIM1-3_RNaseH-like"/>
</dbReference>
<evidence type="ECO:0000313" key="3">
    <source>
        <dbReference type="EMBL" id="GAA56246.1"/>
    </source>
</evidence>
<feature type="domain" description="ZSWIM1/3 RNaseH-like" evidence="2">
    <location>
        <begin position="273"/>
        <end position="341"/>
    </location>
</feature>
<gene>
    <name evidence="3" type="ORF">CLF_110364</name>
</gene>